<proteinExistence type="predicted"/>
<evidence type="ECO:0000256" key="1">
    <source>
        <dbReference type="SAM" id="MobiDB-lite"/>
    </source>
</evidence>
<keyword evidence="3" id="KW-1185">Reference proteome</keyword>
<evidence type="ECO:0000313" key="3">
    <source>
        <dbReference type="Proteomes" id="UP000308652"/>
    </source>
</evidence>
<accession>A0A5C3MI05</accession>
<dbReference type="OrthoDB" id="2746456at2759"/>
<reference evidence="2 3" key="1">
    <citation type="journal article" date="2019" name="Nat. Ecol. Evol.">
        <title>Megaphylogeny resolves global patterns of mushroom evolution.</title>
        <authorList>
            <person name="Varga T."/>
            <person name="Krizsan K."/>
            <person name="Foldi C."/>
            <person name="Dima B."/>
            <person name="Sanchez-Garcia M."/>
            <person name="Sanchez-Ramirez S."/>
            <person name="Szollosi G.J."/>
            <person name="Szarkandi J.G."/>
            <person name="Papp V."/>
            <person name="Albert L."/>
            <person name="Andreopoulos W."/>
            <person name="Angelini C."/>
            <person name="Antonin V."/>
            <person name="Barry K.W."/>
            <person name="Bougher N.L."/>
            <person name="Buchanan P."/>
            <person name="Buyck B."/>
            <person name="Bense V."/>
            <person name="Catcheside P."/>
            <person name="Chovatia M."/>
            <person name="Cooper J."/>
            <person name="Damon W."/>
            <person name="Desjardin D."/>
            <person name="Finy P."/>
            <person name="Geml J."/>
            <person name="Haridas S."/>
            <person name="Hughes K."/>
            <person name="Justo A."/>
            <person name="Karasinski D."/>
            <person name="Kautmanova I."/>
            <person name="Kiss B."/>
            <person name="Kocsube S."/>
            <person name="Kotiranta H."/>
            <person name="LaButti K.M."/>
            <person name="Lechner B.E."/>
            <person name="Liimatainen K."/>
            <person name="Lipzen A."/>
            <person name="Lukacs Z."/>
            <person name="Mihaltcheva S."/>
            <person name="Morgado L.N."/>
            <person name="Niskanen T."/>
            <person name="Noordeloos M.E."/>
            <person name="Ohm R.A."/>
            <person name="Ortiz-Santana B."/>
            <person name="Ovrebo C."/>
            <person name="Racz N."/>
            <person name="Riley R."/>
            <person name="Savchenko A."/>
            <person name="Shiryaev A."/>
            <person name="Soop K."/>
            <person name="Spirin V."/>
            <person name="Szebenyi C."/>
            <person name="Tomsovsky M."/>
            <person name="Tulloss R.E."/>
            <person name="Uehling J."/>
            <person name="Grigoriev I.V."/>
            <person name="Vagvolgyi C."/>
            <person name="Papp T."/>
            <person name="Martin F.M."/>
            <person name="Miettinen O."/>
            <person name="Hibbett D.S."/>
            <person name="Nagy L.G."/>
        </authorList>
    </citation>
    <scope>NUCLEOTIDE SEQUENCE [LARGE SCALE GENOMIC DNA]</scope>
    <source>
        <strain evidence="2 3">CBS 166.37</strain>
    </source>
</reference>
<evidence type="ECO:0008006" key="4">
    <source>
        <dbReference type="Google" id="ProtNLM"/>
    </source>
</evidence>
<name>A0A5C3MI05_9AGAR</name>
<feature type="compositionally biased region" description="Basic and acidic residues" evidence="1">
    <location>
        <begin position="337"/>
        <end position="348"/>
    </location>
</feature>
<feature type="compositionally biased region" description="Basic and acidic residues" evidence="1">
    <location>
        <begin position="18"/>
        <end position="33"/>
    </location>
</feature>
<dbReference type="Proteomes" id="UP000308652">
    <property type="component" value="Unassembled WGS sequence"/>
</dbReference>
<dbReference type="AlphaFoldDB" id="A0A5C3MI05"/>
<sequence length="462" mass="52009">MKVEAALRSPSIPPISDMRTRDPDSMTLEREPEAPSNSKRKHTEDDESDSVPSKRTKTEYKKHPRFWAPDGKLLIQYGETRMKLHQSRLASQSPWMERLFKRRACGPSEEDEEDKFMDSVLETVEVVDGVDMYTVTSDDGENLASLLDAMEDGIGFYYSTPSFPKVASIYRASCSFGFPKFLEFSQRFIKGCFPQRVHKITTKPIPHAACAVSLGRQRGLHGVLKRTFYELARSPDLCSTNTTGDDQQSNYEDESDDSDEDYNGSDSNSDSDSESDEDNDSDSDEGSDEDSDSDSDEDSDSDSDEDSDSDSDEDSDKDNNSNSDEDKDSNSVEDNDNDSRDKDNDKEQTFSIHMVSTNDLVRLLNAQKHLTAAWHAGLAVGLEECQSEACKADKVSFDSIVHEQNITSEFALDPICGFQKIMDIDFSKNGFCDECIATVKKSMKKQKELIWSNMDHWFALDK</sequence>
<gene>
    <name evidence="2" type="ORF">BDQ12DRAFT_709647</name>
</gene>
<protein>
    <recommendedName>
        <fullName evidence="4">BTB domain-containing protein</fullName>
    </recommendedName>
</protein>
<evidence type="ECO:0000313" key="2">
    <source>
        <dbReference type="EMBL" id="TFK43996.1"/>
    </source>
</evidence>
<feature type="compositionally biased region" description="Acidic residues" evidence="1">
    <location>
        <begin position="323"/>
        <end position="336"/>
    </location>
</feature>
<feature type="region of interest" description="Disordered" evidence="1">
    <location>
        <begin position="1"/>
        <end position="60"/>
    </location>
</feature>
<feature type="compositionally biased region" description="Acidic residues" evidence="1">
    <location>
        <begin position="251"/>
        <end position="316"/>
    </location>
</feature>
<dbReference type="PANTHER" id="PTHR48209">
    <property type="entry name" value="AGL056WP"/>
    <property type="match status" value="1"/>
</dbReference>
<organism evidence="2 3">
    <name type="scientific">Crucibulum laeve</name>
    <dbReference type="NCBI Taxonomy" id="68775"/>
    <lineage>
        <taxon>Eukaryota</taxon>
        <taxon>Fungi</taxon>
        <taxon>Dikarya</taxon>
        <taxon>Basidiomycota</taxon>
        <taxon>Agaricomycotina</taxon>
        <taxon>Agaricomycetes</taxon>
        <taxon>Agaricomycetidae</taxon>
        <taxon>Agaricales</taxon>
        <taxon>Agaricineae</taxon>
        <taxon>Nidulariaceae</taxon>
        <taxon>Crucibulum</taxon>
    </lineage>
</organism>
<dbReference type="EMBL" id="ML213591">
    <property type="protein sequence ID" value="TFK43996.1"/>
    <property type="molecule type" value="Genomic_DNA"/>
</dbReference>
<feature type="region of interest" description="Disordered" evidence="1">
    <location>
        <begin position="236"/>
        <end position="348"/>
    </location>
</feature>
<dbReference type="STRING" id="68775.A0A5C3MI05"/>